<evidence type="ECO:0000313" key="19">
    <source>
        <dbReference type="Proteomes" id="UP000237105"/>
    </source>
</evidence>
<sequence>MSSSKVIRIAGLVSVNAFTVGLVIAVVASVNLQLSSGHFPIGSGTGGIGSTSPSTGLGGIGGLGGIDHTKLSFSAASHAAAAAFCGPCDHKEACIGSIGSVAQKPSANPKDLVQAAIQSTITHVTAALDFSGSVAANTSGSQKMFMEDCKDLLGFAVDELHTCFSTVGVTDLRSLHDKQAELLNWLSAVISYQQTCIDGIFDSHLKQKIMSNGLSTANQLTSNALAIVSTMSAIFDAFKIPFNVATGGGTARALTGSGRGSFGFNFGGAGGENFGDSGTWTAGIGADGGASKGVSGGGGARTDASGGGGASGGGSGSGSVDANSGADRRLLRSKNGNQNPTPNKIVAKDGSGDFKTIGEALASYPKKHEGRYVIYVKAGIYDEYLTVTKDQVNVFIYGDGPRKTIITGRKNFHEAAIGNGFVAKSIGFQNTAGPEGHQAVALRVQSDMSAFYNCRIDGYQDTLYVQTHRQFYRNCVISGTVDFIFGDAAVVIQNSLIIVRKPGKNQKNAVTAQGRVDKHETTGIVIQNCRIVPEQKLFAERLTVPTYLGRPWKQYSRTVIMETTIGDLIQPAGWMEWEGNFALDTLYYAEYANRGVGAANNQRVKWKGYKVITNRNEALQFTPGPFLQGDLWLGNTGAPFFLGFKH</sequence>
<comment type="similarity">
    <text evidence="4">In the C-terminal section; belongs to the pectinesterase family.</text>
</comment>
<evidence type="ECO:0000256" key="3">
    <source>
        <dbReference type="ARBA" id="ARBA00006027"/>
    </source>
</evidence>
<evidence type="ECO:0000256" key="8">
    <source>
        <dbReference type="ARBA" id="ARBA00023085"/>
    </source>
</evidence>
<proteinExistence type="inferred from homology"/>
<evidence type="ECO:0000256" key="10">
    <source>
        <dbReference type="ARBA" id="ARBA00023180"/>
    </source>
</evidence>
<dbReference type="AlphaFoldDB" id="A0A2P5CV47"/>
<dbReference type="FunFam" id="2.160.20.10:FF:000001">
    <property type="entry name" value="Pectinesterase"/>
    <property type="match status" value="1"/>
</dbReference>
<evidence type="ECO:0000256" key="4">
    <source>
        <dbReference type="ARBA" id="ARBA00007786"/>
    </source>
</evidence>
<dbReference type="InterPro" id="IPR011050">
    <property type="entry name" value="Pectin_lyase_fold/virulence"/>
</dbReference>
<gene>
    <name evidence="18" type="ORF">PanWU01x14_120230</name>
</gene>
<reference evidence="19" key="1">
    <citation type="submission" date="2016-06" db="EMBL/GenBank/DDBJ databases">
        <title>Parallel loss of symbiosis genes in relatives of nitrogen-fixing non-legume Parasponia.</title>
        <authorList>
            <person name="Van Velzen R."/>
            <person name="Holmer R."/>
            <person name="Bu F."/>
            <person name="Rutten L."/>
            <person name="Van Zeijl A."/>
            <person name="Liu W."/>
            <person name="Santuari L."/>
            <person name="Cao Q."/>
            <person name="Sharma T."/>
            <person name="Shen D."/>
            <person name="Roswanjaya Y."/>
            <person name="Wardhani T."/>
            <person name="Kalhor M.S."/>
            <person name="Jansen J."/>
            <person name="Van den Hoogen J."/>
            <person name="Gungor B."/>
            <person name="Hartog M."/>
            <person name="Hontelez J."/>
            <person name="Verver J."/>
            <person name="Yang W.-C."/>
            <person name="Schijlen E."/>
            <person name="Repin R."/>
            <person name="Schilthuizen M."/>
            <person name="Schranz E."/>
            <person name="Heidstra R."/>
            <person name="Miyata K."/>
            <person name="Fedorova E."/>
            <person name="Kohlen W."/>
            <person name="Bisseling T."/>
            <person name="Smit S."/>
            <person name="Geurts R."/>
        </authorList>
    </citation>
    <scope>NUCLEOTIDE SEQUENCE [LARGE SCALE GENOMIC DNA]</scope>
    <source>
        <strain evidence="19">cv. WU1-14</strain>
    </source>
</reference>
<evidence type="ECO:0000256" key="13">
    <source>
        <dbReference type="PROSITE-ProRule" id="PRU10040"/>
    </source>
</evidence>
<keyword evidence="10" id="KW-0325">Glycoprotein</keyword>
<dbReference type="Pfam" id="PF01095">
    <property type="entry name" value="Pectinesterase"/>
    <property type="match status" value="1"/>
</dbReference>
<keyword evidence="7 14" id="KW-0378">Hydrolase</keyword>
<evidence type="ECO:0000256" key="1">
    <source>
        <dbReference type="ARBA" id="ARBA00004191"/>
    </source>
</evidence>
<evidence type="ECO:0000256" key="2">
    <source>
        <dbReference type="ARBA" id="ARBA00005184"/>
    </source>
</evidence>
<dbReference type="STRING" id="3476.A0A2P5CV47"/>
<evidence type="ECO:0000256" key="12">
    <source>
        <dbReference type="ARBA" id="ARBA00057335"/>
    </source>
</evidence>
<feature type="domain" description="Pectinesterase inhibitor" evidence="17">
    <location>
        <begin position="76"/>
        <end position="227"/>
    </location>
</feature>
<comment type="function">
    <text evidence="12">Acts in the modification of cell walls via demethylesterification of cell wall pectin.</text>
</comment>
<dbReference type="InterPro" id="IPR000070">
    <property type="entry name" value="Pectinesterase_cat"/>
</dbReference>
<keyword evidence="16" id="KW-0472">Membrane</keyword>
<feature type="region of interest" description="Disordered" evidence="15">
    <location>
        <begin position="291"/>
        <end position="350"/>
    </location>
</feature>
<comment type="subcellular location">
    <subcellularLocation>
        <location evidence="1">Secreted</location>
        <location evidence="1">Cell wall</location>
    </subcellularLocation>
</comment>
<dbReference type="InterPro" id="IPR035513">
    <property type="entry name" value="Invertase/methylesterase_inhib"/>
</dbReference>
<comment type="catalytic activity">
    <reaction evidence="11 14">
        <text>[(1-&gt;4)-alpha-D-galacturonosyl methyl ester](n) + n H2O = [(1-&gt;4)-alpha-D-galacturonosyl](n) + n methanol + n H(+)</text>
        <dbReference type="Rhea" id="RHEA:22380"/>
        <dbReference type="Rhea" id="RHEA-COMP:14570"/>
        <dbReference type="Rhea" id="RHEA-COMP:14573"/>
        <dbReference type="ChEBI" id="CHEBI:15377"/>
        <dbReference type="ChEBI" id="CHEBI:15378"/>
        <dbReference type="ChEBI" id="CHEBI:17790"/>
        <dbReference type="ChEBI" id="CHEBI:140522"/>
        <dbReference type="ChEBI" id="CHEBI:140523"/>
        <dbReference type="EC" id="3.1.1.11"/>
    </reaction>
</comment>
<name>A0A2P5CV47_PARAD</name>
<dbReference type="Pfam" id="PF04043">
    <property type="entry name" value="PMEI"/>
    <property type="match status" value="1"/>
</dbReference>
<evidence type="ECO:0000256" key="7">
    <source>
        <dbReference type="ARBA" id="ARBA00022801"/>
    </source>
</evidence>
<dbReference type="EMBL" id="JXTB01000092">
    <property type="protein sequence ID" value="PON64846.1"/>
    <property type="molecule type" value="Genomic_DNA"/>
</dbReference>
<keyword evidence="9" id="KW-1015">Disulfide bond</keyword>
<keyword evidence="6" id="KW-0134">Cell wall</keyword>
<dbReference type="PANTHER" id="PTHR31707">
    <property type="entry name" value="PECTINESTERASE"/>
    <property type="match status" value="1"/>
</dbReference>
<keyword evidence="6" id="KW-0964">Secreted</keyword>
<comment type="caution">
    <text evidence="18">The sequence shown here is derived from an EMBL/GenBank/DDBJ whole genome shotgun (WGS) entry which is preliminary data.</text>
</comment>
<comment type="pathway">
    <text evidence="2 14">Glycan metabolism; pectin degradation; 2-dehydro-3-deoxy-D-gluconate from pectin: step 1/5.</text>
</comment>
<dbReference type="OrthoDB" id="2019149at2759"/>
<keyword evidence="19" id="KW-1185">Reference proteome</keyword>
<dbReference type="InterPro" id="IPR012334">
    <property type="entry name" value="Pectin_lyas_fold"/>
</dbReference>
<dbReference type="GO" id="GO:0042545">
    <property type="term" value="P:cell wall modification"/>
    <property type="evidence" value="ECO:0007669"/>
    <property type="project" value="UniProtKB-UniRule"/>
</dbReference>
<organism evidence="18 19">
    <name type="scientific">Parasponia andersonii</name>
    <name type="common">Sponia andersonii</name>
    <dbReference type="NCBI Taxonomy" id="3476"/>
    <lineage>
        <taxon>Eukaryota</taxon>
        <taxon>Viridiplantae</taxon>
        <taxon>Streptophyta</taxon>
        <taxon>Embryophyta</taxon>
        <taxon>Tracheophyta</taxon>
        <taxon>Spermatophyta</taxon>
        <taxon>Magnoliopsida</taxon>
        <taxon>eudicotyledons</taxon>
        <taxon>Gunneridae</taxon>
        <taxon>Pentapetalae</taxon>
        <taxon>rosids</taxon>
        <taxon>fabids</taxon>
        <taxon>Rosales</taxon>
        <taxon>Cannabaceae</taxon>
        <taxon>Parasponia</taxon>
    </lineage>
</organism>
<dbReference type="FunFam" id="1.20.140.40:FF:000001">
    <property type="entry name" value="Pectinesterase"/>
    <property type="match status" value="1"/>
</dbReference>
<evidence type="ECO:0000256" key="16">
    <source>
        <dbReference type="SAM" id="Phobius"/>
    </source>
</evidence>
<accession>A0A2P5CV47</accession>
<evidence type="ECO:0000256" key="15">
    <source>
        <dbReference type="SAM" id="MobiDB-lite"/>
    </source>
</evidence>
<dbReference type="SUPFAM" id="SSF51126">
    <property type="entry name" value="Pectin lyase-like"/>
    <property type="match status" value="1"/>
</dbReference>
<dbReference type="NCBIfam" id="TIGR01614">
    <property type="entry name" value="PME_inhib"/>
    <property type="match status" value="1"/>
</dbReference>
<dbReference type="SUPFAM" id="SSF101148">
    <property type="entry name" value="Plant invertase/pectin methylesterase inhibitor"/>
    <property type="match status" value="1"/>
</dbReference>
<protein>
    <recommendedName>
        <fullName evidence="5 14">Pectinesterase</fullName>
        <ecNumber evidence="5 14">3.1.1.11</ecNumber>
    </recommendedName>
</protein>
<dbReference type="InterPro" id="IPR006501">
    <property type="entry name" value="Pectinesterase_inhib_dom"/>
</dbReference>
<dbReference type="SMART" id="SM00856">
    <property type="entry name" value="PMEI"/>
    <property type="match status" value="1"/>
</dbReference>
<evidence type="ECO:0000256" key="9">
    <source>
        <dbReference type="ARBA" id="ARBA00023157"/>
    </source>
</evidence>
<dbReference type="InterPro" id="IPR033131">
    <property type="entry name" value="Pectinesterase_Asp_AS"/>
</dbReference>
<dbReference type="EC" id="3.1.1.11" evidence="5 14"/>
<feature type="transmembrane region" description="Helical" evidence="16">
    <location>
        <begin position="12"/>
        <end position="32"/>
    </location>
</feature>
<keyword evidence="8 14" id="KW-0063">Aspartyl esterase</keyword>
<dbReference type="Proteomes" id="UP000237105">
    <property type="component" value="Unassembled WGS sequence"/>
</dbReference>
<keyword evidence="16" id="KW-0812">Transmembrane</keyword>
<dbReference type="Gene3D" id="1.20.140.40">
    <property type="entry name" value="Invertase/pectin methylesterase inhibitor family protein"/>
    <property type="match status" value="1"/>
</dbReference>
<dbReference type="CDD" id="cd15798">
    <property type="entry name" value="PMEI-like_3"/>
    <property type="match status" value="1"/>
</dbReference>
<dbReference type="GO" id="GO:0045490">
    <property type="term" value="P:pectin catabolic process"/>
    <property type="evidence" value="ECO:0007669"/>
    <property type="project" value="UniProtKB-UniRule"/>
</dbReference>
<feature type="compositionally biased region" description="Gly residues" evidence="15">
    <location>
        <begin position="291"/>
        <end position="317"/>
    </location>
</feature>
<evidence type="ECO:0000256" key="5">
    <source>
        <dbReference type="ARBA" id="ARBA00013229"/>
    </source>
</evidence>
<dbReference type="PROSITE" id="PS00503">
    <property type="entry name" value="PECTINESTERASE_2"/>
    <property type="match status" value="1"/>
</dbReference>
<evidence type="ECO:0000256" key="6">
    <source>
        <dbReference type="ARBA" id="ARBA00022512"/>
    </source>
</evidence>
<comment type="similarity">
    <text evidence="3">In the N-terminal section; belongs to the PMEI family.</text>
</comment>
<evidence type="ECO:0000256" key="14">
    <source>
        <dbReference type="RuleBase" id="RU000589"/>
    </source>
</evidence>
<dbReference type="UniPathway" id="UPA00545">
    <property type="reaction ID" value="UER00823"/>
</dbReference>
<evidence type="ECO:0000256" key="11">
    <source>
        <dbReference type="ARBA" id="ARBA00047928"/>
    </source>
</evidence>
<dbReference type="GO" id="GO:0004857">
    <property type="term" value="F:enzyme inhibitor activity"/>
    <property type="evidence" value="ECO:0007669"/>
    <property type="project" value="InterPro"/>
</dbReference>
<dbReference type="GO" id="GO:0030599">
    <property type="term" value="F:pectinesterase activity"/>
    <property type="evidence" value="ECO:0007669"/>
    <property type="project" value="UniProtKB-UniRule"/>
</dbReference>
<feature type="active site" evidence="13">
    <location>
        <position position="482"/>
    </location>
</feature>
<dbReference type="Gene3D" id="2.160.20.10">
    <property type="entry name" value="Single-stranded right-handed beta-helix, Pectin lyase-like"/>
    <property type="match status" value="1"/>
</dbReference>
<evidence type="ECO:0000313" key="18">
    <source>
        <dbReference type="EMBL" id="PON64846.1"/>
    </source>
</evidence>
<evidence type="ECO:0000259" key="17">
    <source>
        <dbReference type="SMART" id="SM00856"/>
    </source>
</evidence>
<keyword evidence="16" id="KW-1133">Transmembrane helix</keyword>